<name>A0A972NU05_9BURK</name>
<dbReference type="PANTHER" id="PTHR30537">
    <property type="entry name" value="HTH-TYPE TRANSCRIPTIONAL REGULATOR"/>
    <property type="match status" value="1"/>
</dbReference>
<dbReference type="RefSeq" id="WP_172173490.1">
    <property type="nucleotide sequence ID" value="NZ_WOEZ01000199.1"/>
</dbReference>
<evidence type="ECO:0000256" key="1">
    <source>
        <dbReference type="ARBA" id="ARBA00009437"/>
    </source>
</evidence>
<reference evidence="6 7" key="1">
    <citation type="submission" date="2019-11" db="EMBL/GenBank/DDBJ databases">
        <title>Metabolism of dissolved organic matter in forest soils.</title>
        <authorList>
            <person name="Cyle K.T."/>
            <person name="Wilhelm R.C."/>
            <person name="Martinez C.E."/>
        </authorList>
    </citation>
    <scope>NUCLEOTIDE SEQUENCE [LARGE SCALE GENOMIC DNA]</scope>
    <source>
        <strain evidence="6 7">5N</strain>
    </source>
</reference>
<dbReference type="FunFam" id="1.10.10.10:FF:000001">
    <property type="entry name" value="LysR family transcriptional regulator"/>
    <property type="match status" value="1"/>
</dbReference>
<dbReference type="Pfam" id="PF00126">
    <property type="entry name" value="HTH_1"/>
    <property type="match status" value="1"/>
</dbReference>
<proteinExistence type="inferred from homology"/>
<feature type="domain" description="HTH lysR-type" evidence="5">
    <location>
        <begin position="6"/>
        <end position="63"/>
    </location>
</feature>
<gene>
    <name evidence="6" type="ORF">GNZ13_35805</name>
</gene>
<dbReference type="GO" id="GO:0006351">
    <property type="term" value="P:DNA-templated transcription"/>
    <property type="evidence" value="ECO:0007669"/>
    <property type="project" value="TreeGrafter"/>
</dbReference>
<keyword evidence="3" id="KW-0238">DNA-binding</keyword>
<evidence type="ECO:0000313" key="7">
    <source>
        <dbReference type="Proteomes" id="UP000655523"/>
    </source>
</evidence>
<dbReference type="GO" id="GO:0043565">
    <property type="term" value="F:sequence-specific DNA binding"/>
    <property type="evidence" value="ECO:0007669"/>
    <property type="project" value="TreeGrafter"/>
</dbReference>
<evidence type="ECO:0000313" key="6">
    <source>
        <dbReference type="EMBL" id="NPT59778.1"/>
    </source>
</evidence>
<organism evidence="6 7">
    <name type="scientific">Paraburkholderia elongata</name>
    <dbReference type="NCBI Taxonomy" id="2675747"/>
    <lineage>
        <taxon>Bacteria</taxon>
        <taxon>Pseudomonadati</taxon>
        <taxon>Pseudomonadota</taxon>
        <taxon>Betaproteobacteria</taxon>
        <taxon>Burkholderiales</taxon>
        <taxon>Burkholderiaceae</taxon>
        <taxon>Paraburkholderia</taxon>
    </lineage>
</organism>
<dbReference type="GO" id="GO:0003700">
    <property type="term" value="F:DNA-binding transcription factor activity"/>
    <property type="evidence" value="ECO:0007669"/>
    <property type="project" value="InterPro"/>
</dbReference>
<evidence type="ECO:0000256" key="2">
    <source>
        <dbReference type="ARBA" id="ARBA00023015"/>
    </source>
</evidence>
<dbReference type="Pfam" id="PF03466">
    <property type="entry name" value="LysR_substrate"/>
    <property type="match status" value="1"/>
</dbReference>
<accession>A0A972NU05</accession>
<dbReference type="InterPro" id="IPR000847">
    <property type="entry name" value="LysR_HTH_N"/>
</dbReference>
<dbReference type="PANTHER" id="PTHR30537:SF31">
    <property type="entry name" value="TRANSCRIPTIONAL REGULATOR, LYSR FAMILY"/>
    <property type="match status" value="1"/>
</dbReference>
<dbReference type="PROSITE" id="PS50931">
    <property type="entry name" value="HTH_LYSR"/>
    <property type="match status" value="1"/>
</dbReference>
<dbReference type="AlphaFoldDB" id="A0A972NU05"/>
<sequence>MKPVSLDLNDLYFFAQVIEHHGFTAAGEVLGVSKSHLSRRITDLEATLGVRLLQRTSRRLSLTDAGQELYAHCRAMISEAQAGEEAVRRRTAEPTGLVRASMSVAITDIVLSKLLPRFMLRYPKVRLAIEASNRQVDLVEDHVDVVVRGLGVEVESASLVQAPLGTVRWGLVASPVYLAETGMIGEPDALPHGDLLIYASINEPATVLRLTGTNGEVAMRTIQPRLQSDNIAALKEAALAGMGIAGLPLYACTREIEMGTLCVVLPEWRPREGRLAVLFPTRRGMMPAVRALVDFLKDELPPLLG</sequence>
<evidence type="ECO:0000256" key="3">
    <source>
        <dbReference type="ARBA" id="ARBA00023125"/>
    </source>
</evidence>
<comment type="caution">
    <text evidence="6">The sequence shown here is derived from an EMBL/GenBank/DDBJ whole genome shotgun (WGS) entry which is preliminary data.</text>
</comment>
<dbReference type="InterPro" id="IPR058163">
    <property type="entry name" value="LysR-type_TF_proteobact-type"/>
</dbReference>
<evidence type="ECO:0000256" key="4">
    <source>
        <dbReference type="ARBA" id="ARBA00023163"/>
    </source>
</evidence>
<dbReference type="SUPFAM" id="SSF46785">
    <property type="entry name" value="Winged helix' DNA-binding domain"/>
    <property type="match status" value="1"/>
</dbReference>
<protein>
    <submittedName>
        <fullName evidence="6">LysR family transcriptional regulator</fullName>
    </submittedName>
</protein>
<dbReference type="InterPro" id="IPR036388">
    <property type="entry name" value="WH-like_DNA-bd_sf"/>
</dbReference>
<keyword evidence="4" id="KW-0804">Transcription</keyword>
<dbReference type="Proteomes" id="UP000655523">
    <property type="component" value="Unassembled WGS sequence"/>
</dbReference>
<comment type="similarity">
    <text evidence="1">Belongs to the LysR transcriptional regulatory family.</text>
</comment>
<dbReference type="SUPFAM" id="SSF53850">
    <property type="entry name" value="Periplasmic binding protein-like II"/>
    <property type="match status" value="1"/>
</dbReference>
<dbReference type="InterPro" id="IPR005119">
    <property type="entry name" value="LysR_subst-bd"/>
</dbReference>
<evidence type="ECO:0000259" key="5">
    <source>
        <dbReference type="PROSITE" id="PS50931"/>
    </source>
</evidence>
<dbReference type="InterPro" id="IPR036390">
    <property type="entry name" value="WH_DNA-bd_sf"/>
</dbReference>
<dbReference type="EMBL" id="WOEZ01000199">
    <property type="protein sequence ID" value="NPT59778.1"/>
    <property type="molecule type" value="Genomic_DNA"/>
</dbReference>
<keyword evidence="7" id="KW-1185">Reference proteome</keyword>
<dbReference type="Gene3D" id="1.10.10.10">
    <property type="entry name" value="Winged helix-like DNA-binding domain superfamily/Winged helix DNA-binding domain"/>
    <property type="match status" value="1"/>
</dbReference>
<keyword evidence="2" id="KW-0805">Transcription regulation</keyword>
<dbReference type="Gene3D" id="3.40.190.290">
    <property type="match status" value="1"/>
</dbReference>